<dbReference type="EMBL" id="WIND01000021">
    <property type="protein sequence ID" value="MSU91539.1"/>
    <property type="molecule type" value="Genomic_DNA"/>
</dbReference>
<feature type="transmembrane region" description="Helical" evidence="6">
    <location>
        <begin position="239"/>
        <end position="259"/>
    </location>
</feature>
<comment type="subcellular location">
    <subcellularLocation>
        <location evidence="1">Cell membrane</location>
        <topology evidence="1">Multi-pass membrane protein</topology>
    </subcellularLocation>
</comment>
<comment type="caution">
    <text evidence="7">The sequence shown here is derived from an EMBL/GenBank/DDBJ whole genome shotgun (WGS) entry which is preliminary data.</text>
</comment>
<protein>
    <submittedName>
        <fullName evidence="7">Urea ABC transporter permease subunit UrtC</fullName>
    </submittedName>
</protein>
<feature type="transmembrane region" description="Helical" evidence="6">
    <location>
        <begin position="285"/>
        <end position="305"/>
    </location>
</feature>
<dbReference type="Proteomes" id="UP000474957">
    <property type="component" value="Unassembled WGS sequence"/>
</dbReference>
<feature type="transmembrane region" description="Helical" evidence="6">
    <location>
        <begin position="88"/>
        <end position="108"/>
    </location>
</feature>
<organism evidence="7 8">
    <name type="scientific">Halovulum marinum</name>
    <dbReference type="NCBI Taxonomy" id="2662447"/>
    <lineage>
        <taxon>Bacteria</taxon>
        <taxon>Pseudomonadati</taxon>
        <taxon>Pseudomonadota</taxon>
        <taxon>Alphaproteobacteria</taxon>
        <taxon>Rhodobacterales</taxon>
        <taxon>Paracoccaceae</taxon>
        <taxon>Halovulum</taxon>
    </lineage>
</organism>
<accession>A0A6L5Z5F3</accession>
<dbReference type="PANTHER" id="PTHR30482:SF4">
    <property type="entry name" value="SLR1201 PROTEIN"/>
    <property type="match status" value="1"/>
</dbReference>
<feature type="transmembrane region" description="Helical" evidence="6">
    <location>
        <begin position="337"/>
        <end position="354"/>
    </location>
</feature>
<evidence type="ECO:0000313" key="7">
    <source>
        <dbReference type="EMBL" id="MSU91539.1"/>
    </source>
</evidence>
<dbReference type="CDD" id="cd06581">
    <property type="entry name" value="TM_PBP1_LivM_like"/>
    <property type="match status" value="1"/>
</dbReference>
<dbReference type="NCBIfam" id="TIGR03408">
    <property type="entry name" value="urea_trans_UrtC"/>
    <property type="match status" value="1"/>
</dbReference>
<gene>
    <name evidence="7" type="primary">urtC</name>
    <name evidence="7" type="ORF">GE300_18325</name>
</gene>
<dbReference type="GO" id="GO:0005886">
    <property type="term" value="C:plasma membrane"/>
    <property type="evidence" value="ECO:0007669"/>
    <property type="project" value="UniProtKB-SubCell"/>
</dbReference>
<feature type="transmembrane region" description="Helical" evidence="6">
    <location>
        <begin position="374"/>
        <end position="394"/>
    </location>
</feature>
<reference evidence="7 8" key="1">
    <citation type="submission" date="2019-10" db="EMBL/GenBank/DDBJ databases">
        <title>Cognatihalovulum marinum gen. nov. sp. nov., a new member of the family Rhodobacteraceae isolated from deep seawater of the Northwest Indian Ocean.</title>
        <authorList>
            <person name="Ruan C."/>
            <person name="Wang J."/>
            <person name="Zheng X."/>
            <person name="Song L."/>
            <person name="Zhu Y."/>
            <person name="Huang Y."/>
            <person name="Lu Z."/>
            <person name="Du W."/>
            <person name="Huang L."/>
            <person name="Dai X."/>
        </authorList>
    </citation>
    <scope>NUCLEOTIDE SEQUENCE [LARGE SCALE GENOMIC DNA]</scope>
    <source>
        <strain evidence="7 8">2CG4</strain>
    </source>
</reference>
<keyword evidence="2" id="KW-1003">Cell membrane</keyword>
<evidence type="ECO:0000256" key="4">
    <source>
        <dbReference type="ARBA" id="ARBA00022989"/>
    </source>
</evidence>
<feature type="transmembrane region" description="Helical" evidence="6">
    <location>
        <begin position="60"/>
        <end position="81"/>
    </location>
</feature>
<dbReference type="InterPro" id="IPR017778">
    <property type="entry name" value="ABC_transptr_urea_perm_UrtC"/>
</dbReference>
<proteinExistence type="predicted"/>
<dbReference type="InterPro" id="IPR001851">
    <property type="entry name" value="ABC_transp_permease"/>
</dbReference>
<dbReference type="Pfam" id="PF02653">
    <property type="entry name" value="BPD_transp_2"/>
    <property type="match status" value="1"/>
</dbReference>
<dbReference type="GO" id="GO:0015658">
    <property type="term" value="F:branched-chain amino acid transmembrane transporter activity"/>
    <property type="evidence" value="ECO:0007669"/>
    <property type="project" value="InterPro"/>
</dbReference>
<dbReference type="InterPro" id="IPR043428">
    <property type="entry name" value="LivM-like"/>
</dbReference>
<evidence type="ECO:0000256" key="1">
    <source>
        <dbReference type="ARBA" id="ARBA00004651"/>
    </source>
</evidence>
<keyword evidence="4 6" id="KW-1133">Transmembrane helix</keyword>
<evidence type="ECO:0000256" key="2">
    <source>
        <dbReference type="ARBA" id="ARBA00022475"/>
    </source>
</evidence>
<feature type="transmembrane region" description="Helical" evidence="6">
    <location>
        <begin position="30"/>
        <end position="48"/>
    </location>
</feature>
<keyword evidence="5 6" id="KW-0472">Membrane</keyword>
<dbReference type="PANTHER" id="PTHR30482">
    <property type="entry name" value="HIGH-AFFINITY BRANCHED-CHAIN AMINO ACID TRANSPORT SYSTEM PERMEASE"/>
    <property type="match status" value="1"/>
</dbReference>
<evidence type="ECO:0000256" key="6">
    <source>
        <dbReference type="SAM" id="Phobius"/>
    </source>
</evidence>
<feature type="transmembrane region" description="Helical" evidence="6">
    <location>
        <begin position="162"/>
        <end position="181"/>
    </location>
</feature>
<keyword evidence="3 6" id="KW-0812">Transmembrane</keyword>
<keyword evidence="8" id="KW-1185">Reference proteome</keyword>
<evidence type="ECO:0000256" key="3">
    <source>
        <dbReference type="ARBA" id="ARBA00022692"/>
    </source>
</evidence>
<sequence length="427" mass="45372">MIRSSFAPGVAPVLGAPKAHRSFVMRNPSVLIFLGILALFTLAVTLGAEATGTGALSTSFVKTLGMTLCLCLVAIAMDLVWGYCGILSLGHFAFFGLGGYMIGMWLMWERTEGIVLSATAAQALPPTPDELRAAVGQQIFGVVGGSEIPAIWAFASSLPAQLALVVLVPGLLALVFGWLAFRSRVTGVYLSILTQAMTLALALYLFQNESGLRGNNGLSGLQNIPGMTHLPQSEVSIRFFWASAAALAIGYVLAAWVVAGKFGSVIRGIRDDEARVRFLGYNVEGYKLVIFTLTAIIAAIAGALYYPQAGIISPAEIAPIASIYLAVWVAIGGRGRLYGAVIGAAFVSLVSSWFTGGQAPDIDLGFYVIRWTDWWLVLLGFSFILVTLFAPKGIGGLVDVIRHKVVPDRHGADLGPDKGSFREAEQQ</sequence>
<evidence type="ECO:0000256" key="5">
    <source>
        <dbReference type="ARBA" id="ARBA00023136"/>
    </source>
</evidence>
<dbReference type="RefSeq" id="WP_154448870.1">
    <property type="nucleotide sequence ID" value="NZ_WIND01000021.1"/>
</dbReference>
<name>A0A6L5Z5F3_9RHOB</name>
<feature type="transmembrane region" description="Helical" evidence="6">
    <location>
        <begin position="188"/>
        <end position="206"/>
    </location>
</feature>
<dbReference type="AlphaFoldDB" id="A0A6L5Z5F3"/>
<evidence type="ECO:0000313" key="8">
    <source>
        <dbReference type="Proteomes" id="UP000474957"/>
    </source>
</evidence>
<feature type="transmembrane region" description="Helical" evidence="6">
    <location>
        <begin position="311"/>
        <end position="330"/>
    </location>
</feature>